<dbReference type="EMBL" id="JAVHJM010000013">
    <property type="protein sequence ID" value="KAK6499519.1"/>
    <property type="molecule type" value="Genomic_DNA"/>
</dbReference>
<dbReference type="InterPro" id="IPR043504">
    <property type="entry name" value="Peptidase_S1_PA_chymotrypsin"/>
</dbReference>
<dbReference type="AlphaFoldDB" id="A0AAN8P4X1"/>
<dbReference type="SUPFAM" id="SSF50494">
    <property type="entry name" value="Trypsin-like serine proteases"/>
    <property type="match status" value="1"/>
</dbReference>
<gene>
    <name evidence="1" type="ORF">TWF506_004149</name>
</gene>
<dbReference type="Proteomes" id="UP001307849">
    <property type="component" value="Unassembled WGS sequence"/>
</dbReference>
<protein>
    <recommendedName>
        <fullName evidence="3">Serine protease</fullName>
    </recommendedName>
</protein>
<evidence type="ECO:0000313" key="2">
    <source>
        <dbReference type="Proteomes" id="UP001307849"/>
    </source>
</evidence>
<reference evidence="1 2" key="1">
    <citation type="submission" date="2019-10" db="EMBL/GenBank/DDBJ databases">
        <authorList>
            <person name="Palmer J.M."/>
        </authorList>
    </citation>
    <scope>NUCLEOTIDE SEQUENCE [LARGE SCALE GENOMIC DNA]</scope>
    <source>
        <strain evidence="1 2">TWF506</strain>
    </source>
</reference>
<sequence length="410" mass="46670">MIDFTLSPIFYDPDWSRQPETEAAGGLQFTQVNRRNDWIVKLQFQQAGKTFYGTGFYLNIPDTKFNVVVTAGHNLINEEKVLSENIEIQEPNGKSIKVETSDVFISESYQKNPNAKNAQNDYGAILTKREGVDSAKGFGFSLKFRHEELMGLPLGVTGYRIGSDPGEPDTSSGFCTRAWPDQVEYEVTTEKGFSGSPVYLPCKGHDVAIAIHHGQKKKAIGTRLNEKVLCDIFRFSRVGYENKSLQVVHNDAHSLGMYLRFSGHGEFGRVRLGRDGLDTMFDIFPGYSPASGESKDPLYVFRFKHPPRWPEERSRDEKWVLWDATNDSVTLTEHLREFCFVKFVKKNTKRVDSPFAVVLPVKGKDLVELRMQATELTPDDIELGIRETSEISFEKHMKGRSAKFNYFRFD</sequence>
<dbReference type="InterPro" id="IPR009003">
    <property type="entry name" value="Peptidase_S1_PA"/>
</dbReference>
<name>A0AAN8P4X1_9PEZI</name>
<organism evidence="1 2">
    <name type="scientific">Arthrobotrys conoides</name>
    <dbReference type="NCBI Taxonomy" id="74498"/>
    <lineage>
        <taxon>Eukaryota</taxon>
        <taxon>Fungi</taxon>
        <taxon>Dikarya</taxon>
        <taxon>Ascomycota</taxon>
        <taxon>Pezizomycotina</taxon>
        <taxon>Orbiliomycetes</taxon>
        <taxon>Orbiliales</taxon>
        <taxon>Orbiliaceae</taxon>
        <taxon>Arthrobotrys</taxon>
    </lineage>
</organism>
<dbReference type="Gene3D" id="2.40.10.10">
    <property type="entry name" value="Trypsin-like serine proteases"/>
    <property type="match status" value="2"/>
</dbReference>
<proteinExistence type="predicted"/>
<comment type="caution">
    <text evidence="1">The sequence shown here is derived from an EMBL/GenBank/DDBJ whole genome shotgun (WGS) entry which is preliminary data.</text>
</comment>
<evidence type="ECO:0000313" key="1">
    <source>
        <dbReference type="EMBL" id="KAK6499519.1"/>
    </source>
</evidence>
<evidence type="ECO:0008006" key="3">
    <source>
        <dbReference type="Google" id="ProtNLM"/>
    </source>
</evidence>
<accession>A0AAN8P4X1</accession>
<keyword evidence="2" id="KW-1185">Reference proteome</keyword>